<keyword evidence="3" id="KW-1185">Reference proteome</keyword>
<feature type="compositionally biased region" description="Basic and acidic residues" evidence="1">
    <location>
        <begin position="1121"/>
        <end position="1133"/>
    </location>
</feature>
<organism evidence="2 3">
    <name type="scientific">Iphiclides podalirius</name>
    <name type="common">scarce swallowtail</name>
    <dbReference type="NCBI Taxonomy" id="110791"/>
    <lineage>
        <taxon>Eukaryota</taxon>
        <taxon>Metazoa</taxon>
        <taxon>Ecdysozoa</taxon>
        <taxon>Arthropoda</taxon>
        <taxon>Hexapoda</taxon>
        <taxon>Insecta</taxon>
        <taxon>Pterygota</taxon>
        <taxon>Neoptera</taxon>
        <taxon>Endopterygota</taxon>
        <taxon>Lepidoptera</taxon>
        <taxon>Glossata</taxon>
        <taxon>Ditrysia</taxon>
        <taxon>Papilionoidea</taxon>
        <taxon>Papilionidae</taxon>
        <taxon>Papilioninae</taxon>
        <taxon>Iphiclides</taxon>
    </lineage>
</organism>
<feature type="region of interest" description="Disordered" evidence="1">
    <location>
        <begin position="1482"/>
        <end position="1506"/>
    </location>
</feature>
<feature type="region of interest" description="Disordered" evidence="1">
    <location>
        <begin position="1215"/>
        <end position="1240"/>
    </location>
</feature>
<proteinExistence type="predicted"/>
<accession>A0ABN8IQB3</accession>
<feature type="compositionally biased region" description="Polar residues" evidence="1">
    <location>
        <begin position="1748"/>
        <end position="1762"/>
    </location>
</feature>
<feature type="compositionally biased region" description="Basic and acidic residues" evidence="1">
    <location>
        <begin position="997"/>
        <end position="1011"/>
    </location>
</feature>
<feature type="region of interest" description="Disordered" evidence="1">
    <location>
        <begin position="1116"/>
        <end position="1135"/>
    </location>
</feature>
<reference evidence="2" key="1">
    <citation type="submission" date="2022-03" db="EMBL/GenBank/DDBJ databases">
        <authorList>
            <person name="Martin H S."/>
        </authorList>
    </citation>
    <scope>NUCLEOTIDE SEQUENCE</scope>
</reference>
<sequence length="2084" mass="229752">MDDTQGSRMSDAVATRKRRSSILKNQRPPRTPFSELEFNVATPTDTAKSRRVSFSRRTDVAEFVTNEATTTWKTMYVEQNRSLESSGNDSAMNPPRPTVCHLGKRIFDQQFQEVEAVDSGAVPHANPRVRDMDMSLMNVDFAQQIAEMERDDASLAPPQQNFELSSCTEYRSKLFGDFTMPSVGAMSGKVDVDLFVIQPVGGSQKCDDLDEIQRDLQRSQPAAIRCGPFADAPNTSDYIEVDLNTTHVGLKRDTSDMSITDTIRSPKDKSLPQLYVPAKVKPGAEEDCVVDKENIAINPYAAPKESANFAINEIPDQVLVFDGRRLTIQTERKTGFGEEDAGCRRPLSNQPSVSQRKTIVLNVNDDLPNFIDDAPLHGLRTRGIEYDGAVDGSIPCKPQAVPNAMRYGPNSHNTVLYEGDDVANVSMTQAIPTNILAQNEKRRTTIVFDSDAELSMTQAVLAPLKDSVEQNKTVVFGADDISFTQAVPGNVLVTDEIEKGGRGSVPHGGNDFDISFTQALPNNVLLTNTCGSKKWNTIVYGDDVGDVSITRVLPSNIIISDGRGTVEAMQGRKSLKSEKSIVYEKDGCDISMTEAVPKNIILSDAMKSNDTKVVYGHSDDHNISETKMVPTNIVEYDRLLEVSAKEEYKDGKIIVDGCEKLATNMSITQAIPENVFLAHVMEKRKSLVNGSGVCDVLVTQSLPTDKSLANRSAIANNLDLSITQAVPDNIVILNVVLNTDTRQRHNETRAEETQTETQKSCIEHDVSSKSCSPNEDLCKSDMNMSITQAIQTNEAPQESRVPNDRCETLSDEDMNISMTDLRPTDILLNGSRQVDDKMIETTTVNVSSDTMYCKERELDAPSFTKSICSKSMPPEEKYNSLSHKAEICKEDSVAHVLELSNSEYTNMKAEINGTHSAALLDKSPKLVSEEKVLHTSEKCAGMSQSFGTNNAHKSAAEINYQDLFVYQAATEHNVSMQQLMNREPSDLGIKMPLASDSPKRSDINLAEDSKEPISSLENSRTSQKRPGKSILSELLKMSDESINISDDGVGEKNAMVEAQSIDFAEHIPKDHPETLRTDDELLECKFNKTLQVSQPNIESNMLEECKSNKTYAEVSRSNSEMFRENNSQERVENKSPVTETLYENVLSVNYERTHLNESPKHSSETLCSDLETEEKDEITTAVTKTGSEHQTYKQADDTKELLEMLSDFTDKTMIKQSKDKDDANVPNEHGAVEENSNGNGLKRLSFAKSRMSIVLSREDLLTNISIAQAALQARADTDESDDDDTLDDTPEDPIEAIDVVEEIEAAHEEDQINRVVEETNNKRKSIRVSTEVVKTLQFDDSAIDTIQKSAENLSPLRKNVYGDNVGAIDGKAKVIPSYLKDVSEDVKSLMQDLVKPTADQTSFGRTTLDRPEKGESSTRSINIQANIITSSQIDIDIESESDVSTSVCKTDRKSVHLNQSKLVDSEPVLIFDHANPLNNVLLSPTGKRDTHKYRPEDTASSKTEVEPMSCLMKSVLEKNADERVSIQRISTHYDINTSPVRDGLGQEPAENASLDPNDNPALPANTSEEPQERLKDTEVNTSISMKCNKVLLEETSCLTLVDDEEQGTIVEDTQQAHTTPAEAMLERTSPRGFGPEDASKPKKRTYSSAKREPTGKAALSSPDVTPKPLSKIQKVSNSPRVKPPADAAAAESERSLSRTLKRQPKCNPSKSGKPKFGSTVIVQQLTAECGVEMTERDGEGEIVKEGDSATSGQSSCSTLKTETMSRKNLKEGTSGDMSSSFTSRAQSAASRTSKEVGCAQSEVSPLNWCAKLDHRESNVLADCESSINVLAKIDALSFMGGHDCEWDWSDVDTWRFRLMRGRLRLTVRLERVRSGASDARFHARGYVAADTPVLSATVELAHEDADPLARTCARLACEAMRYECARVGAAARDVAALLRRCAAVARLARRWARVMRDARAHLAFTIAGDGALALKVANIPLRSVYEVTLRIELVVEDLREAAWARAGRVRVRDVTSGHARDAKHAGDVTAGQVGHAGDAEGVHARDLQRILARVPHDWGHVPRTLWKVFRHLKNKTKDDELLGI</sequence>
<feature type="region of interest" description="Disordered" evidence="1">
    <location>
        <begin position="1"/>
        <end position="34"/>
    </location>
</feature>
<evidence type="ECO:0000256" key="1">
    <source>
        <dbReference type="SAM" id="MobiDB-lite"/>
    </source>
</evidence>
<feature type="region of interest" description="Disordered" evidence="1">
    <location>
        <begin position="1536"/>
        <end position="1580"/>
    </location>
</feature>
<protein>
    <submittedName>
        <fullName evidence="2">Uncharacterized protein</fullName>
    </submittedName>
</protein>
<evidence type="ECO:0000313" key="2">
    <source>
        <dbReference type="EMBL" id="CAH2062337.1"/>
    </source>
</evidence>
<dbReference type="EMBL" id="OW152841">
    <property type="protein sequence ID" value="CAH2062337.1"/>
    <property type="molecule type" value="Genomic_DNA"/>
</dbReference>
<feature type="region of interest" description="Disordered" evidence="1">
    <location>
        <begin position="1742"/>
        <end position="1786"/>
    </location>
</feature>
<feature type="compositionally biased region" description="Acidic residues" evidence="1">
    <location>
        <begin position="1278"/>
        <end position="1291"/>
    </location>
</feature>
<feature type="compositionally biased region" description="Basic and acidic residues" evidence="1">
    <location>
        <begin position="1486"/>
        <end position="1505"/>
    </location>
</feature>
<evidence type="ECO:0000313" key="3">
    <source>
        <dbReference type="Proteomes" id="UP000837857"/>
    </source>
</evidence>
<feature type="non-terminal residue" evidence="2">
    <location>
        <position position="2084"/>
    </location>
</feature>
<feature type="region of interest" description="Disordered" evidence="1">
    <location>
        <begin position="1272"/>
        <end position="1291"/>
    </location>
</feature>
<feature type="region of interest" description="Disordered" evidence="1">
    <location>
        <begin position="987"/>
        <end position="1027"/>
    </location>
</feature>
<name>A0ABN8IQB3_9NEOP</name>
<dbReference type="Proteomes" id="UP000837857">
    <property type="component" value="Chromosome 29"/>
</dbReference>
<gene>
    <name evidence="2" type="ORF">IPOD504_LOCUS11890</name>
</gene>
<feature type="region of interest" description="Disordered" evidence="1">
    <location>
        <begin position="1610"/>
        <end position="1715"/>
    </location>
</feature>